<keyword evidence="2" id="KW-1185">Reference proteome</keyword>
<reference evidence="1" key="1">
    <citation type="submission" date="2010-12" db="EMBL/GenBank/DDBJ databases">
        <title>Complete sequence of Bacillus cellulosilyticus DSM 2522.</title>
        <authorList>
            <consortium name="US DOE Joint Genome Institute"/>
            <person name="Lucas S."/>
            <person name="Copeland A."/>
            <person name="Lapidus A."/>
            <person name="Cheng J.-F."/>
            <person name="Bruce D."/>
            <person name="Goodwin L."/>
            <person name="Pitluck S."/>
            <person name="Chertkov O."/>
            <person name="Detter J.C."/>
            <person name="Han C."/>
            <person name="Tapia R."/>
            <person name="Land M."/>
            <person name="Hauser L."/>
            <person name="Jeffries C."/>
            <person name="Kyrpides N."/>
            <person name="Ivanova N."/>
            <person name="Mikhailova N."/>
            <person name="Brumm P."/>
            <person name="Mead D."/>
            <person name="Woyke T."/>
        </authorList>
    </citation>
    <scope>NUCLEOTIDE SEQUENCE [LARGE SCALE GENOMIC DNA]</scope>
    <source>
        <strain evidence="1">DSM 2522</strain>
    </source>
</reference>
<gene>
    <name evidence="1" type="ordered locus">Bcell_2716</name>
</gene>
<dbReference type="EMBL" id="CP002394">
    <property type="protein sequence ID" value="ADU30971.1"/>
    <property type="molecule type" value="Genomic_DNA"/>
</dbReference>
<protein>
    <submittedName>
        <fullName evidence="1">Uncharacterized protein</fullName>
    </submittedName>
</protein>
<name>E6TVF4_EVAC2</name>
<evidence type="ECO:0000313" key="2">
    <source>
        <dbReference type="Proteomes" id="UP000001401"/>
    </source>
</evidence>
<dbReference type="AlphaFoldDB" id="E6TVF4"/>
<dbReference type="RefSeq" id="WP_013489304.1">
    <property type="nucleotide sequence ID" value="NC_014829.1"/>
</dbReference>
<proteinExistence type="predicted"/>
<dbReference type="HOGENOM" id="CLU_3114430_0_0_9"/>
<dbReference type="KEGG" id="bco:Bcell_2716"/>
<sequence>MENTGNLDTLMKLLITAERTDFTEKEIEIAKEYFKQGFLLGRADGKIYAE</sequence>
<accession>E6TVF4</accession>
<dbReference type="STRING" id="649639.Bcell_2716"/>
<dbReference type="Proteomes" id="UP000001401">
    <property type="component" value="Chromosome"/>
</dbReference>
<organism evidence="1 2">
    <name type="scientific">Evansella cellulosilytica (strain ATCC 21833 / DSM 2522 / FERM P-1141 / JCM 9156 / N-4)</name>
    <name type="common">Bacillus cellulosilyticus</name>
    <dbReference type="NCBI Taxonomy" id="649639"/>
    <lineage>
        <taxon>Bacteria</taxon>
        <taxon>Bacillati</taxon>
        <taxon>Bacillota</taxon>
        <taxon>Bacilli</taxon>
        <taxon>Bacillales</taxon>
        <taxon>Bacillaceae</taxon>
        <taxon>Evansella</taxon>
    </lineage>
</organism>
<evidence type="ECO:0000313" key="1">
    <source>
        <dbReference type="EMBL" id="ADU30971.1"/>
    </source>
</evidence>